<dbReference type="Proteomes" id="UP001178507">
    <property type="component" value="Unassembled WGS sequence"/>
</dbReference>
<comment type="caution">
    <text evidence="2">The sequence shown here is derived from an EMBL/GenBank/DDBJ whole genome shotgun (WGS) entry which is preliminary data.</text>
</comment>
<feature type="region of interest" description="Disordered" evidence="1">
    <location>
        <begin position="119"/>
        <end position="258"/>
    </location>
</feature>
<feature type="compositionally biased region" description="Acidic residues" evidence="1">
    <location>
        <begin position="247"/>
        <end position="258"/>
    </location>
</feature>
<protein>
    <submittedName>
        <fullName evidence="2">Uncharacterized protein</fullName>
    </submittedName>
</protein>
<feature type="compositionally biased region" description="Basic and acidic residues" evidence="1">
    <location>
        <begin position="236"/>
        <end position="246"/>
    </location>
</feature>
<gene>
    <name evidence="2" type="ORF">EVOR1521_LOCUS11864</name>
</gene>
<feature type="compositionally biased region" description="Basic residues" evidence="1">
    <location>
        <begin position="193"/>
        <end position="205"/>
    </location>
</feature>
<feature type="compositionally biased region" description="Basic and acidic residues" evidence="1">
    <location>
        <begin position="143"/>
        <end position="156"/>
    </location>
</feature>
<accession>A0AA36IFC6</accession>
<dbReference type="AlphaFoldDB" id="A0AA36IFC6"/>
<feature type="compositionally biased region" description="Basic residues" evidence="1">
    <location>
        <begin position="170"/>
        <end position="185"/>
    </location>
</feature>
<keyword evidence="3" id="KW-1185">Reference proteome</keyword>
<feature type="compositionally biased region" description="Basic residues" evidence="1">
    <location>
        <begin position="215"/>
        <end position="235"/>
    </location>
</feature>
<dbReference type="EMBL" id="CAUJNA010001213">
    <property type="protein sequence ID" value="CAJ1385219.1"/>
    <property type="molecule type" value="Genomic_DNA"/>
</dbReference>
<evidence type="ECO:0000256" key="1">
    <source>
        <dbReference type="SAM" id="MobiDB-lite"/>
    </source>
</evidence>
<evidence type="ECO:0000313" key="3">
    <source>
        <dbReference type="Proteomes" id="UP001178507"/>
    </source>
</evidence>
<name>A0AA36IFC6_9DINO</name>
<sequence length="336" mass="38759">MALLKFHWGEDVRRVRVQELSYDQVQAACLHIFAERLSPDKELQLEFRTGSKPLTRESFPELLVLHAQEQLDQSGGPQRSLRLVVSDGEMRASETRVSLEDFGSEELLQVKTELEDIPAPVTPENWSSQEVPQPQTPETPYPDVKEEPTETVKTEPEAGGFPFQADGVRKAARRLLKQVRRQREAKRREEKKAARRRRKAKCKVLKRMEKAARVAARRLARRAKGRKEKGKASRKAAREARGWRSETEEEEREEDEDLEVGFLWPQSDQELTAKQLRKEGKKAARRLLRFARKARKLRKRGDGQLTGPEEDLQRMVRNAQVAFQGLFREEPLAPAV</sequence>
<evidence type="ECO:0000313" key="2">
    <source>
        <dbReference type="EMBL" id="CAJ1385219.1"/>
    </source>
</evidence>
<reference evidence="2" key="1">
    <citation type="submission" date="2023-08" db="EMBL/GenBank/DDBJ databases">
        <authorList>
            <person name="Chen Y."/>
            <person name="Shah S."/>
            <person name="Dougan E. K."/>
            <person name="Thang M."/>
            <person name="Chan C."/>
        </authorList>
    </citation>
    <scope>NUCLEOTIDE SEQUENCE</scope>
</reference>
<organism evidence="2 3">
    <name type="scientific">Effrenium voratum</name>
    <dbReference type="NCBI Taxonomy" id="2562239"/>
    <lineage>
        <taxon>Eukaryota</taxon>
        <taxon>Sar</taxon>
        <taxon>Alveolata</taxon>
        <taxon>Dinophyceae</taxon>
        <taxon>Suessiales</taxon>
        <taxon>Symbiodiniaceae</taxon>
        <taxon>Effrenium</taxon>
    </lineage>
</organism>
<proteinExistence type="predicted"/>